<evidence type="ECO:0000313" key="3">
    <source>
        <dbReference type="WBParaSite" id="SPAL_0000759100.1"/>
    </source>
</evidence>
<evidence type="ECO:0000259" key="1">
    <source>
        <dbReference type="PROSITE" id="PS50097"/>
    </source>
</evidence>
<dbReference type="Gene3D" id="3.30.710.10">
    <property type="entry name" value="Potassium Channel Kv1.1, Chain A"/>
    <property type="match status" value="1"/>
</dbReference>
<dbReference type="WBParaSite" id="SPAL_0000759100.1">
    <property type="protein sequence ID" value="SPAL_0000759100.1"/>
    <property type="gene ID" value="SPAL_0000759100"/>
</dbReference>
<sequence length="133" mass="14755">MSSSGNLSLFCGCVIKFEGTEIQARKKILSAESSVFNEIFNRTSGEQQTIAIELEDFSVEVVKQMFRHVYADDISNIQSIADEMFEIADKERNNLAPALHGLKQILESYMCLGLTADNVCERLVLSGSTVLNV</sequence>
<dbReference type="AlphaFoldDB" id="A0A0N5BNW3"/>
<dbReference type="Pfam" id="PF00651">
    <property type="entry name" value="BTB"/>
    <property type="match status" value="1"/>
</dbReference>
<dbReference type="Proteomes" id="UP000046392">
    <property type="component" value="Unplaced"/>
</dbReference>
<name>A0A0N5BNW3_STREA</name>
<accession>A0A0N5BNW3</accession>
<dbReference type="SUPFAM" id="SSF54695">
    <property type="entry name" value="POZ domain"/>
    <property type="match status" value="1"/>
</dbReference>
<dbReference type="InterPro" id="IPR011333">
    <property type="entry name" value="SKP1/BTB/POZ_sf"/>
</dbReference>
<proteinExistence type="predicted"/>
<feature type="domain" description="BTB" evidence="1">
    <location>
        <begin position="11"/>
        <end position="78"/>
    </location>
</feature>
<protein>
    <submittedName>
        <fullName evidence="3">BTB domain-containing protein</fullName>
    </submittedName>
</protein>
<dbReference type="STRING" id="174720.A0A0N5BNW3"/>
<reference evidence="3" key="1">
    <citation type="submission" date="2017-02" db="UniProtKB">
        <authorList>
            <consortium name="WormBaseParasite"/>
        </authorList>
    </citation>
    <scope>IDENTIFICATION</scope>
</reference>
<dbReference type="PROSITE" id="PS50097">
    <property type="entry name" value="BTB"/>
    <property type="match status" value="1"/>
</dbReference>
<keyword evidence="2" id="KW-1185">Reference proteome</keyword>
<organism evidence="2 3">
    <name type="scientific">Strongyloides papillosus</name>
    <name type="common">Intestinal threadworm</name>
    <dbReference type="NCBI Taxonomy" id="174720"/>
    <lineage>
        <taxon>Eukaryota</taxon>
        <taxon>Metazoa</taxon>
        <taxon>Ecdysozoa</taxon>
        <taxon>Nematoda</taxon>
        <taxon>Chromadorea</taxon>
        <taxon>Rhabditida</taxon>
        <taxon>Tylenchina</taxon>
        <taxon>Panagrolaimomorpha</taxon>
        <taxon>Strongyloidoidea</taxon>
        <taxon>Strongyloididae</taxon>
        <taxon>Strongyloides</taxon>
    </lineage>
</organism>
<dbReference type="PANTHER" id="PTHR24413">
    <property type="entry name" value="SPECKLE-TYPE POZ PROTEIN"/>
    <property type="match status" value="1"/>
</dbReference>
<dbReference type="InterPro" id="IPR000210">
    <property type="entry name" value="BTB/POZ_dom"/>
</dbReference>
<dbReference type="SMART" id="SM00225">
    <property type="entry name" value="BTB"/>
    <property type="match status" value="1"/>
</dbReference>
<evidence type="ECO:0000313" key="2">
    <source>
        <dbReference type="Proteomes" id="UP000046392"/>
    </source>
</evidence>